<comment type="caution">
    <text evidence="1">The sequence shown here is derived from an EMBL/GenBank/DDBJ whole genome shotgun (WGS) entry which is preliminary data.</text>
</comment>
<organism evidence="1 2">
    <name type="scientific">Pangasianodon gigas</name>
    <name type="common">Mekong giant catfish</name>
    <name type="synonym">Pangasius gigas</name>
    <dbReference type="NCBI Taxonomy" id="30993"/>
    <lineage>
        <taxon>Eukaryota</taxon>
        <taxon>Metazoa</taxon>
        <taxon>Chordata</taxon>
        <taxon>Craniata</taxon>
        <taxon>Vertebrata</taxon>
        <taxon>Euteleostomi</taxon>
        <taxon>Actinopterygii</taxon>
        <taxon>Neopterygii</taxon>
        <taxon>Teleostei</taxon>
        <taxon>Ostariophysi</taxon>
        <taxon>Siluriformes</taxon>
        <taxon>Pangasiidae</taxon>
        <taxon>Pangasianodon</taxon>
    </lineage>
</organism>
<keyword evidence="2" id="KW-1185">Reference proteome</keyword>
<protein>
    <submittedName>
        <fullName evidence="1">Uncharacterized protein</fullName>
    </submittedName>
</protein>
<proteinExistence type="predicted"/>
<gene>
    <name evidence="1" type="ORF">PGIGA_G00230960</name>
</gene>
<sequence length="137" mass="14892">MCLGSPSSGTYLIQLKREMTRGHSYNTPKPPEMFPVKSEKHRFCYEGLELLTPSRRQLANERRASSSSTSSSSSSSPRVRSVSARGGGEAGGEAGVMGSVAAPGESESARRVGVRFHVRCADAESWLCEQQQQQQQL</sequence>
<evidence type="ECO:0000313" key="1">
    <source>
        <dbReference type="EMBL" id="MCI4379671.1"/>
    </source>
</evidence>
<reference evidence="1 2" key="1">
    <citation type="journal article" date="2022" name="bioRxiv">
        <title>An ancient truncated duplication of the anti-Mullerian hormone receptor type 2 gene is a potential conserved master sex determinant in the Pangasiidae catfish family.</title>
        <authorList>
            <person name="Wen M."/>
            <person name="Pan Q."/>
            <person name="Jouanno E."/>
            <person name="Montfort J."/>
            <person name="Zahm M."/>
            <person name="Cabau C."/>
            <person name="Klopp C."/>
            <person name="Iampietro C."/>
            <person name="Roques C."/>
            <person name="Bouchez O."/>
            <person name="Castinel A."/>
            <person name="Donnadieu C."/>
            <person name="Parrinello H."/>
            <person name="Poncet C."/>
            <person name="Belmonte E."/>
            <person name="Gautier V."/>
            <person name="Avarre J.-C."/>
            <person name="Dugue R."/>
            <person name="Gustiano R."/>
            <person name="Ha T.T.T."/>
            <person name="Campet M."/>
            <person name="Sriphairoj K."/>
            <person name="Ribolli J."/>
            <person name="de Almeida F.L."/>
            <person name="Desvignes T."/>
            <person name="Postlethwait J.H."/>
            <person name="Bucao C.F."/>
            <person name="Robinson-Rechavi M."/>
            <person name="Bobe J."/>
            <person name="Herpin A."/>
            <person name="Guiguen Y."/>
        </authorList>
    </citation>
    <scope>NUCLEOTIDE SEQUENCE [LARGE SCALE GENOMIC DNA]</scope>
    <source>
        <strain evidence="1">YG-Dec2019</strain>
    </source>
</reference>
<name>A0ACC5WLW3_PANGG</name>
<dbReference type="EMBL" id="CM040460">
    <property type="protein sequence ID" value="MCI4379671.1"/>
    <property type="molecule type" value="Genomic_DNA"/>
</dbReference>
<dbReference type="Proteomes" id="UP000829447">
    <property type="component" value="Linkage Group LG7"/>
</dbReference>
<accession>A0ACC5WLW3</accession>
<evidence type="ECO:0000313" key="2">
    <source>
        <dbReference type="Proteomes" id="UP000829447"/>
    </source>
</evidence>